<dbReference type="AlphaFoldDB" id="A0A174AKU5"/>
<evidence type="ECO:0000313" key="1">
    <source>
        <dbReference type="EMBL" id="CUN89351.1"/>
    </source>
</evidence>
<gene>
    <name evidence="1" type="ORF">ERS852470_00958</name>
</gene>
<dbReference type="OrthoDB" id="1938613at2"/>
<name>A0A174AKU5_9CLOT</name>
<reference evidence="1 2" key="1">
    <citation type="submission" date="2015-09" db="EMBL/GenBank/DDBJ databases">
        <authorList>
            <consortium name="Pathogen Informatics"/>
        </authorList>
    </citation>
    <scope>NUCLEOTIDE SEQUENCE [LARGE SCALE GENOMIC DNA]</scope>
    <source>
        <strain evidence="1 2">2789STDY5834855</strain>
    </source>
</reference>
<dbReference type="RefSeq" id="WP_055275718.1">
    <property type="nucleotide sequence ID" value="NZ_CYZV01000008.1"/>
</dbReference>
<accession>A0A174AKU5</accession>
<evidence type="ECO:0000313" key="2">
    <source>
        <dbReference type="Proteomes" id="UP000095558"/>
    </source>
</evidence>
<sequence>MRDIVIAKKNKYIHKGKIYDDISIKKIINKEVNLYIIEENLLIKSYDGIKSVKENVICDIINDEYGVNHNVLMHYEYDKKRKKLFLYSIGDVERIQFLCEGLSEITILPIQFYIREITMKKIKKPSQYRVLTKIKDHIYYLEITNNLITKSIVDNKENFVKNFNYKDINEGKTFVIDKNIDNELMEQFKEKRTFIRLNIGDKINEKIFEV</sequence>
<dbReference type="Proteomes" id="UP000095558">
    <property type="component" value="Unassembled WGS sequence"/>
</dbReference>
<dbReference type="EMBL" id="CYZV01000008">
    <property type="protein sequence ID" value="CUN89351.1"/>
    <property type="molecule type" value="Genomic_DNA"/>
</dbReference>
<proteinExistence type="predicted"/>
<organism evidence="1 2">
    <name type="scientific">Clostridium disporicum</name>
    <dbReference type="NCBI Taxonomy" id="84024"/>
    <lineage>
        <taxon>Bacteria</taxon>
        <taxon>Bacillati</taxon>
        <taxon>Bacillota</taxon>
        <taxon>Clostridia</taxon>
        <taxon>Eubacteriales</taxon>
        <taxon>Clostridiaceae</taxon>
        <taxon>Clostridium</taxon>
    </lineage>
</organism>
<protein>
    <submittedName>
        <fullName evidence="1">Uncharacterized protein</fullName>
    </submittedName>
</protein>